<comment type="subunit">
    <text evidence="5">Part of the 30S ribosomal subunit. Contacts proteins S5 and S12.</text>
</comment>
<dbReference type="Gene3D" id="3.30.1370.30">
    <property type="match status" value="1"/>
</dbReference>
<sequence>MHFDPVADIITKINNANRAKIVELQTEASKLKIAILNILLNEGYIRGYEIYDNKEKTKSILKIKLKFDENRVSSLNGMKQISKPGLRIYVSAEKLPKVLNGLGIAIVSTNEGLMTDKLARAKKIGGEVLAYVW</sequence>
<dbReference type="FunFam" id="3.30.1490.10:FF:000001">
    <property type="entry name" value="30S ribosomal protein S8"/>
    <property type="match status" value="1"/>
</dbReference>
<dbReference type="InterPro" id="IPR035987">
    <property type="entry name" value="Ribosomal_uS8_sf"/>
</dbReference>
<evidence type="ECO:0000256" key="1">
    <source>
        <dbReference type="ARBA" id="ARBA00006471"/>
    </source>
</evidence>
<dbReference type="Proteomes" id="UP000514704">
    <property type="component" value="Chromosome"/>
</dbReference>
<keyword evidence="8" id="KW-1185">Reference proteome</keyword>
<evidence type="ECO:0000256" key="5">
    <source>
        <dbReference type="HAMAP-Rule" id="MF_01302"/>
    </source>
</evidence>
<evidence type="ECO:0000313" key="8">
    <source>
        <dbReference type="Proteomes" id="UP000514704"/>
    </source>
</evidence>
<dbReference type="GO" id="GO:0005737">
    <property type="term" value="C:cytoplasm"/>
    <property type="evidence" value="ECO:0007669"/>
    <property type="project" value="UniProtKB-ARBA"/>
</dbReference>
<dbReference type="InterPro" id="IPR000630">
    <property type="entry name" value="Ribosomal_uS8"/>
</dbReference>
<reference evidence="7 8" key="1">
    <citation type="journal article" date="2017" name="Int. J. Syst. Evol. Microbiol.">
        <title>Mycoplasma tullyi sp. nov., isolated from penguins of the genus Spheniscus.</title>
        <authorList>
            <person name="Yavari C.A."/>
            <person name="Ramirez A.S."/>
            <person name="Nicholas R.A.J."/>
            <person name="Radford A.D."/>
            <person name="Darby A.C."/>
            <person name="Bradbury J.M."/>
        </authorList>
    </citation>
    <scope>NUCLEOTIDE SEQUENCE [LARGE SCALE GENOMIC DNA]</scope>
    <source>
        <strain evidence="7 8">56A97T</strain>
    </source>
</reference>
<keyword evidence="5" id="KW-0699">rRNA-binding</keyword>
<dbReference type="KEGG" id="mtuy:H3143_00320"/>
<dbReference type="GO" id="GO:0003735">
    <property type="term" value="F:structural constituent of ribosome"/>
    <property type="evidence" value="ECO:0007669"/>
    <property type="project" value="InterPro"/>
</dbReference>
<evidence type="ECO:0000313" key="7">
    <source>
        <dbReference type="EMBL" id="QMT98589.1"/>
    </source>
</evidence>
<dbReference type="Pfam" id="PF00410">
    <property type="entry name" value="Ribosomal_S8"/>
    <property type="match status" value="1"/>
</dbReference>
<dbReference type="InterPro" id="IPR047863">
    <property type="entry name" value="Ribosomal_uS8_CS"/>
</dbReference>
<dbReference type="EMBL" id="CP059674">
    <property type="protein sequence ID" value="QMT98589.1"/>
    <property type="molecule type" value="Genomic_DNA"/>
</dbReference>
<keyword evidence="2 5" id="KW-0689">Ribosomal protein</keyword>
<accession>A0A7D7U3Q8</accession>
<evidence type="ECO:0000256" key="6">
    <source>
        <dbReference type="RuleBase" id="RU003660"/>
    </source>
</evidence>
<dbReference type="GO" id="GO:1990904">
    <property type="term" value="C:ribonucleoprotein complex"/>
    <property type="evidence" value="ECO:0007669"/>
    <property type="project" value="UniProtKB-KW"/>
</dbReference>
<gene>
    <name evidence="5 7" type="primary">rpsH</name>
    <name evidence="7" type="ORF">H3143_00320</name>
</gene>
<dbReference type="GO" id="GO:0006412">
    <property type="term" value="P:translation"/>
    <property type="evidence" value="ECO:0007669"/>
    <property type="project" value="UniProtKB-UniRule"/>
</dbReference>
<comment type="similarity">
    <text evidence="1 5 6">Belongs to the universal ribosomal protein uS8 family.</text>
</comment>
<dbReference type="GO" id="GO:0019843">
    <property type="term" value="F:rRNA binding"/>
    <property type="evidence" value="ECO:0007669"/>
    <property type="project" value="UniProtKB-UniRule"/>
</dbReference>
<dbReference type="PANTHER" id="PTHR11758">
    <property type="entry name" value="40S RIBOSOMAL PROTEIN S15A"/>
    <property type="match status" value="1"/>
</dbReference>
<dbReference type="NCBIfam" id="NF001109">
    <property type="entry name" value="PRK00136.1"/>
    <property type="match status" value="1"/>
</dbReference>
<dbReference type="GO" id="GO:0005840">
    <property type="term" value="C:ribosome"/>
    <property type="evidence" value="ECO:0007669"/>
    <property type="project" value="UniProtKB-KW"/>
</dbReference>
<dbReference type="Gene3D" id="3.30.1490.10">
    <property type="match status" value="1"/>
</dbReference>
<organism evidence="7 8">
    <name type="scientific">Mycoplasma tullyi</name>
    <dbReference type="NCBI Taxonomy" id="1612150"/>
    <lineage>
        <taxon>Bacteria</taxon>
        <taxon>Bacillati</taxon>
        <taxon>Mycoplasmatota</taxon>
        <taxon>Mollicutes</taxon>
        <taxon>Mycoplasmataceae</taxon>
        <taxon>Mycoplasma</taxon>
    </lineage>
</organism>
<proteinExistence type="inferred from homology"/>
<dbReference type="RefSeq" id="WP_182078864.1">
    <property type="nucleotide sequence ID" value="NZ_CP059674.1"/>
</dbReference>
<keyword evidence="5" id="KW-0694">RNA-binding</keyword>
<comment type="function">
    <text evidence="5">One of the primary rRNA binding proteins, it binds directly to 16S rRNA central domain where it helps coordinate assembly of the platform of the 30S subunit.</text>
</comment>
<evidence type="ECO:0000256" key="4">
    <source>
        <dbReference type="ARBA" id="ARBA00035258"/>
    </source>
</evidence>
<dbReference type="AlphaFoldDB" id="A0A7D7U3Q8"/>
<dbReference type="HAMAP" id="MF_01302_B">
    <property type="entry name" value="Ribosomal_uS8_B"/>
    <property type="match status" value="1"/>
</dbReference>
<protein>
    <recommendedName>
        <fullName evidence="4 5">Small ribosomal subunit protein uS8</fullName>
    </recommendedName>
</protein>
<keyword evidence="3 5" id="KW-0687">Ribonucleoprotein</keyword>
<evidence type="ECO:0000256" key="2">
    <source>
        <dbReference type="ARBA" id="ARBA00022980"/>
    </source>
</evidence>
<name>A0A7D7U3Q8_9MOLU</name>
<dbReference type="PROSITE" id="PS00053">
    <property type="entry name" value="RIBOSOMAL_S8"/>
    <property type="match status" value="1"/>
</dbReference>
<evidence type="ECO:0000256" key="3">
    <source>
        <dbReference type="ARBA" id="ARBA00023274"/>
    </source>
</evidence>
<dbReference type="SUPFAM" id="SSF56047">
    <property type="entry name" value="Ribosomal protein S8"/>
    <property type="match status" value="1"/>
</dbReference>